<reference evidence="1 2" key="1">
    <citation type="submission" date="2022-06" db="EMBL/GenBank/DDBJ databases">
        <authorList>
            <person name="Xuan X."/>
        </authorList>
    </citation>
    <scope>NUCLEOTIDE SEQUENCE [LARGE SCALE GENOMIC DNA]</scope>
    <source>
        <strain evidence="1 2">2V75</strain>
    </source>
</reference>
<name>A0ABT1AYD5_9FLAO</name>
<dbReference type="SUPFAM" id="SSF51905">
    <property type="entry name" value="FAD/NAD(P)-binding domain"/>
    <property type="match status" value="1"/>
</dbReference>
<dbReference type="InterPro" id="IPR036188">
    <property type="entry name" value="FAD/NAD-bd_sf"/>
</dbReference>
<dbReference type="Pfam" id="PF05834">
    <property type="entry name" value="Lycopene_cycl"/>
    <property type="match status" value="1"/>
</dbReference>
<accession>A0ABT1AYD5</accession>
<sequence>MKDFDFIIVGGGASGLLLADTMGSDPFFREKRIALIEKCPEKGNDRTWCFWEAGPGRFDAMLHREWTQMRFTGPESDQKVALDPYRYKMLRGADFYGEFYRRIREYPNIEIRFEEVREIVEGDTAARVCTAAGEYRAPLVFSSVSFTPMETLMRPYPLLQQHFLGWFVRSENPVFDPEAPTFMDFSIPQMGNTRFMYILPFSPFEALVEYTLFSEQLLETAEYEAALADYLTHRLGSRSYEILEKEKGSIPMTVNDFSAADGPRLVHIGIAGGWAKPSTGYTFWNTSRQVPLLVETVKKGKVPKGSGKDKFWYYDRLLLDVLARENGRGSEIFSMLFKNLRPQLILKFLNEQTSLPEDFRIISSSPKGMFLRAFVRALFRLPA</sequence>
<proteinExistence type="predicted"/>
<comment type="caution">
    <text evidence="1">The sequence shown here is derived from an EMBL/GenBank/DDBJ whole genome shotgun (WGS) entry which is preliminary data.</text>
</comment>
<evidence type="ECO:0000313" key="2">
    <source>
        <dbReference type="Proteomes" id="UP001206312"/>
    </source>
</evidence>
<dbReference type="RefSeq" id="WP_252740764.1">
    <property type="nucleotide sequence ID" value="NZ_JAMXIB010000003.1"/>
</dbReference>
<evidence type="ECO:0000313" key="1">
    <source>
        <dbReference type="EMBL" id="MCO5724388.1"/>
    </source>
</evidence>
<dbReference type="Gene3D" id="3.50.50.60">
    <property type="entry name" value="FAD/NAD(P)-binding domain"/>
    <property type="match status" value="1"/>
</dbReference>
<dbReference type="Proteomes" id="UP001206312">
    <property type="component" value="Unassembled WGS sequence"/>
</dbReference>
<protein>
    <submittedName>
        <fullName evidence="1">Lycopene cyclase family protein</fullName>
    </submittedName>
</protein>
<gene>
    <name evidence="1" type="ORF">NG653_05945</name>
</gene>
<dbReference type="EMBL" id="JAMXIB010000003">
    <property type="protein sequence ID" value="MCO5724388.1"/>
    <property type="molecule type" value="Genomic_DNA"/>
</dbReference>
<organism evidence="1 2">
    <name type="scientific">Robiginitalea marina</name>
    <dbReference type="NCBI Taxonomy" id="2954105"/>
    <lineage>
        <taxon>Bacteria</taxon>
        <taxon>Pseudomonadati</taxon>
        <taxon>Bacteroidota</taxon>
        <taxon>Flavobacteriia</taxon>
        <taxon>Flavobacteriales</taxon>
        <taxon>Flavobacteriaceae</taxon>
        <taxon>Robiginitalea</taxon>
    </lineage>
</organism>
<keyword evidence="2" id="KW-1185">Reference proteome</keyword>